<dbReference type="AlphaFoldDB" id="A0A5C6M3Y7"/>
<gene>
    <name evidence="1" type="ORF">E3A20_14640</name>
</gene>
<reference evidence="1 2" key="2">
    <citation type="submission" date="2019-08" db="EMBL/GenBank/DDBJ databases">
        <authorList>
            <person name="Henke P."/>
        </authorList>
    </citation>
    <scope>NUCLEOTIDE SEQUENCE [LARGE SCALE GENOMIC DNA]</scope>
    <source>
        <strain evidence="1">Phe10_nw2017</strain>
    </source>
</reference>
<proteinExistence type="predicted"/>
<dbReference type="Gene3D" id="3.40.720.10">
    <property type="entry name" value="Alkaline Phosphatase, subunit A"/>
    <property type="match status" value="1"/>
</dbReference>
<evidence type="ECO:0000313" key="2">
    <source>
        <dbReference type="Proteomes" id="UP000321083"/>
    </source>
</evidence>
<dbReference type="EMBL" id="SRHE01000284">
    <property type="protein sequence ID" value="TWW09406.1"/>
    <property type="molecule type" value="Genomic_DNA"/>
</dbReference>
<dbReference type="Pfam" id="PF07394">
    <property type="entry name" value="DUF1501"/>
    <property type="match status" value="1"/>
</dbReference>
<protein>
    <recommendedName>
        <fullName evidence="3">Sulfatase</fullName>
    </recommendedName>
</protein>
<reference evidence="1 2" key="1">
    <citation type="submission" date="2019-08" db="EMBL/GenBank/DDBJ databases">
        <title>100 year-old enigma solved: identification of Planctomyces bekefii, the type genus and species of the phylum Planctomycetes.</title>
        <authorList>
            <person name="Svetlana D.N."/>
            <person name="Overmann J."/>
        </authorList>
    </citation>
    <scope>NUCLEOTIDE SEQUENCE [LARGE SCALE GENOMIC DNA]</scope>
    <source>
        <strain evidence="1">Phe10_nw2017</strain>
    </source>
</reference>
<keyword evidence="2" id="KW-1185">Reference proteome</keyword>
<dbReference type="InterPro" id="IPR010869">
    <property type="entry name" value="DUF1501"/>
</dbReference>
<name>A0A5C6M3Y7_9PLAN</name>
<dbReference type="SUPFAM" id="SSF53649">
    <property type="entry name" value="Alkaline phosphatase-like"/>
    <property type="match status" value="1"/>
</dbReference>
<sequence>MAGTQIPGLLNLPQLLAADQQTGKSPKSCIFVFQYGGLSQLDSWDPKPNAPSDLRGPFKPIATATPGFQVGELMPNLAAISNKYCVIRSMSHRVPVHNVANEMLLAGSSTPRKDSPSLGSIITRLQPAHETMPSYVWLQKFGGGAAPAESAWLSGGFLGTSCSPLLIGERHSDNPANPGFRPTPFASDPDLTTSRLEARRLLLQNTTSDASSTAPDPAGARLQQLQNRAFTLLQSNAAASAFHVDAEPDQVRDRYGRHPFGQNLLLARRLIEAGVRLVSVVAWMGLAPNDRFVSVETWDMHGNAGISIFDNGWNGLGWALPRADAAMATLLEDLDERGLLDSTLVVMAGEFGRTPRISRGASAIGRDHWPNCYSAMLAGAGIPGGTVYGASDETAAYVRDRPVSPEDFGATILAAMGIDPRTRLSPDGFTLPASEGQPIFSL</sequence>
<accession>A0A5C6M3Y7</accession>
<evidence type="ECO:0008006" key="3">
    <source>
        <dbReference type="Google" id="ProtNLM"/>
    </source>
</evidence>
<dbReference type="InterPro" id="IPR017850">
    <property type="entry name" value="Alkaline_phosphatase_core_sf"/>
</dbReference>
<dbReference type="PANTHER" id="PTHR43737">
    <property type="entry name" value="BLL7424 PROTEIN"/>
    <property type="match status" value="1"/>
</dbReference>
<evidence type="ECO:0000313" key="1">
    <source>
        <dbReference type="EMBL" id="TWW09406.1"/>
    </source>
</evidence>
<dbReference type="Proteomes" id="UP000321083">
    <property type="component" value="Unassembled WGS sequence"/>
</dbReference>
<dbReference type="PANTHER" id="PTHR43737:SF1">
    <property type="entry name" value="DUF1501 DOMAIN-CONTAINING PROTEIN"/>
    <property type="match status" value="1"/>
</dbReference>
<organism evidence="1 2">
    <name type="scientific">Planctomyces bekefii</name>
    <dbReference type="NCBI Taxonomy" id="1653850"/>
    <lineage>
        <taxon>Bacteria</taxon>
        <taxon>Pseudomonadati</taxon>
        <taxon>Planctomycetota</taxon>
        <taxon>Planctomycetia</taxon>
        <taxon>Planctomycetales</taxon>
        <taxon>Planctomycetaceae</taxon>
        <taxon>Planctomyces</taxon>
    </lineage>
</organism>
<comment type="caution">
    <text evidence="1">The sequence shown here is derived from an EMBL/GenBank/DDBJ whole genome shotgun (WGS) entry which is preliminary data.</text>
</comment>